<dbReference type="AlphaFoldDB" id="A0A7J7S5Y1"/>
<evidence type="ECO:0000313" key="1">
    <source>
        <dbReference type="EMBL" id="KAF6283743.1"/>
    </source>
</evidence>
<evidence type="ECO:0000313" key="2">
    <source>
        <dbReference type="Proteomes" id="UP000558488"/>
    </source>
</evidence>
<sequence length="121" mass="13380">MKPLSYLNVARNKIIHFRKSFTLGIKKKKNIYILLIKKNILMKEKHRSAASCTPPTGNVPTSKVHALDWNQTWDLCRNRFDSVDSASACGLKGPGFDSRACTLVVGTSPVGGVQEAADRCF</sequence>
<protein>
    <submittedName>
        <fullName evidence="1">Uncharacterized protein</fullName>
    </submittedName>
</protein>
<keyword evidence="2" id="KW-1185">Reference proteome</keyword>
<dbReference type="Proteomes" id="UP000558488">
    <property type="component" value="Unassembled WGS sequence"/>
</dbReference>
<dbReference type="EMBL" id="JACAGB010000048">
    <property type="protein sequence ID" value="KAF6283743.1"/>
    <property type="molecule type" value="Genomic_DNA"/>
</dbReference>
<accession>A0A7J7S5Y1</accession>
<reference evidence="1 2" key="1">
    <citation type="journal article" date="2020" name="Nature">
        <title>Six reference-quality genomes reveal evolution of bat adaptations.</title>
        <authorList>
            <person name="Jebb D."/>
            <person name="Huang Z."/>
            <person name="Pippel M."/>
            <person name="Hughes G.M."/>
            <person name="Lavrichenko K."/>
            <person name="Devanna P."/>
            <person name="Winkler S."/>
            <person name="Jermiin L.S."/>
            <person name="Skirmuntt E.C."/>
            <person name="Katzourakis A."/>
            <person name="Burkitt-Gray L."/>
            <person name="Ray D.A."/>
            <person name="Sullivan K.A.M."/>
            <person name="Roscito J.G."/>
            <person name="Kirilenko B.M."/>
            <person name="Davalos L.M."/>
            <person name="Corthals A.P."/>
            <person name="Power M.L."/>
            <person name="Jones G."/>
            <person name="Ransome R.D."/>
            <person name="Dechmann D.K.N."/>
            <person name="Locatelli A.G."/>
            <person name="Puechmaille S.J."/>
            <person name="Fedrigo O."/>
            <person name="Jarvis E.D."/>
            <person name="Hiller M."/>
            <person name="Vernes S.C."/>
            <person name="Myers E.W."/>
            <person name="Teeling E.C."/>
        </authorList>
    </citation>
    <scope>NUCLEOTIDE SEQUENCE [LARGE SCALE GENOMIC DNA]</scope>
    <source>
        <strain evidence="1">MPipKuh1</strain>
        <tissue evidence="1">Flight muscle</tissue>
    </source>
</reference>
<proteinExistence type="predicted"/>
<comment type="caution">
    <text evidence="1">The sequence shown here is derived from an EMBL/GenBank/DDBJ whole genome shotgun (WGS) entry which is preliminary data.</text>
</comment>
<organism evidence="1 2">
    <name type="scientific">Pipistrellus kuhlii</name>
    <name type="common">Kuhl's pipistrelle</name>
    <dbReference type="NCBI Taxonomy" id="59472"/>
    <lineage>
        <taxon>Eukaryota</taxon>
        <taxon>Metazoa</taxon>
        <taxon>Chordata</taxon>
        <taxon>Craniata</taxon>
        <taxon>Vertebrata</taxon>
        <taxon>Euteleostomi</taxon>
        <taxon>Mammalia</taxon>
        <taxon>Eutheria</taxon>
        <taxon>Laurasiatheria</taxon>
        <taxon>Chiroptera</taxon>
        <taxon>Yangochiroptera</taxon>
        <taxon>Vespertilionidae</taxon>
        <taxon>Pipistrellus</taxon>
    </lineage>
</organism>
<gene>
    <name evidence="1" type="ORF">mPipKuh1_010035</name>
</gene>
<name>A0A7J7S5Y1_PIPKU</name>